<evidence type="ECO:0000256" key="1">
    <source>
        <dbReference type="ARBA" id="ARBA00001686"/>
    </source>
</evidence>
<dbReference type="EC" id="2.7.1.67" evidence="2"/>
<dbReference type="PROSITE" id="PS00915">
    <property type="entry name" value="PI3_4_KINASE_1"/>
    <property type="match status" value="1"/>
</dbReference>
<keyword evidence="4" id="KW-0418">Kinase</keyword>
<dbReference type="Gene3D" id="1.10.1070.11">
    <property type="entry name" value="Phosphatidylinositol 3-/4-kinase, catalytic domain"/>
    <property type="match status" value="1"/>
</dbReference>
<dbReference type="Gene3D" id="3.30.1010.10">
    <property type="entry name" value="Phosphatidylinositol 3-kinase Catalytic Subunit, Chain A, domain 4"/>
    <property type="match status" value="1"/>
</dbReference>
<dbReference type="PANTHER" id="PTHR10048">
    <property type="entry name" value="PHOSPHATIDYLINOSITOL KINASE"/>
    <property type="match status" value="1"/>
</dbReference>
<dbReference type="InterPro" id="IPR036940">
    <property type="entry name" value="PI3/4_kinase_cat_sf"/>
</dbReference>
<dbReference type="FunFam" id="1.10.1070.11:FF:000016">
    <property type="entry name" value="PIK1p Phosphatidylinositol 4-kinase"/>
    <property type="match status" value="1"/>
</dbReference>
<dbReference type="Pfam" id="PF00454">
    <property type="entry name" value="PI3_PI4_kinase"/>
    <property type="match status" value="1"/>
</dbReference>
<sequence>MVNKNSQTTNKKYAGLSSSDCQTGESIVRQSSPVTKAVSPISASHTAVVEDPIKIFSNPENCTAALILQHLSRHNDHEDGHKGIFVFLVNKLYDVKTEEMEFYMPELLNIFVNKCTEKKSDLECVTSLHFGIKMSWYVDAECSQQFLEAMTLKGADALHAQKQHQRMLGLRNLVEEVTINQRLPSMYLDEASQAVNIQGDEDRMLDAFANKERRLAYFHDQHRFMWFMTDLSSRLRQYPLGSVRAQRMRVELEAANKFIPNGVYVPCCYMDETHRRIVRIVVGECNVFSTKERVPYMVTVESIGSPFTVSHPVISFVAENSHVLQETTEMLQERSKREAENVPTATLSIDEEKENMLKKLALHVDPNGPLNDIEARIGSLDLEERRKKLEEFEKDFEEYEKKEIERRLGARKNKLDDETMDRNALMYACFGESDKERADRIAEQSPFGKSLNWSVQSFIVKANDDMRQEHFAMQLVERTHRIFIREQVPLYLRPYHVIVTDRDSGLMECLVDSTSLHSLKKKYPNFTNLSDYWKVTYGNVGTEAHTKALNNFVESVAGYSVLCYILQIKDRHNGNIMVHRDGHIIHIDYGFLLGNSPGAITFENAPFKLTQEFVDLMGGVNSIMFKNFTMLVHLGLKCLTKHKQEIISLVEMMGNQKFPCFENAHIPTVIRDLNARFKSDLNELEYAKWSKSLVDEALYSWRTRQYDNFQKLTNGIIP</sequence>
<dbReference type="InterPro" id="IPR018936">
    <property type="entry name" value="PI3/4_kinase_CS"/>
</dbReference>
<dbReference type="GO" id="GO:0048015">
    <property type="term" value="P:phosphatidylinositol-mediated signaling"/>
    <property type="evidence" value="ECO:0007669"/>
    <property type="project" value="TreeGrafter"/>
</dbReference>
<dbReference type="InterPro" id="IPR057754">
    <property type="entry name" value="PI4-kinase_beta/PIK1_cat"/>
</dbReference>
<evidence type="ECO:0000313" key="7">
    <source>
        <dbReference type="Proteomes" id="UP001431209"/>
    </source>
</evidence>
<dbReference type="GO" id="GO:0046854">
    <property type="term" value="P:phosphatidylinositol phosphate biosynthetic process"/>
    <property type="evidence" value="ECO:0007669"/>
    <property type="project" value="InterPro"/>
</dbReference>
<keyword evidence="7" id="KW-1185">Reference proteome</keyword>
<dbReference type="GO" id="GO:0005737">
    <property type="term" value="C:cytoplasm"/>
    <property type="evidence" value="ECO:0007669"/>
    <property type="project" value="TreeGrafter"/>
</dbReference>
<evidence type="ECO:0000313" key="6">
    <source>
        <dbReference type="EMBL" id="KAL0482352.1"/>
    </source>
</evidence>
<gene>
    <name evidence="6" type="ORF">AKO1_012974</name>
</gene>
<evidence type="ECO:0000256" key="2">
    <source>
        <dbReference type="ARBA" id="ARBA00012169"/>
    </source>
</evidence>
<comment type="catalytic activity">
    <reaction evidence="1">
        <text>a 1,2-diacyl-sn-glycero-3-phospho-(1D-myo-inositol) + ATP = a 1,2-diacyl-sn-glycero-3-phospho-(1D-myo-inositol 4-phosphate) + ADP + H(+)</text>
        <dbReference type="Rhea" id="RHEA:19877"/>
        <dbReference type="ChEBI" id="CHEBI:15378"/>
        <dbReference type="ChEBI" id="CHEBI:30616"/>
        <dbReference type="ChEBI" id="CHEBI:57880"/>
        <dbReference type="ChEBI" id="CHEBI:58178"/>
        <dbReference type="ChEBI" id="CHEBI:456216"/>
        <dbReference type="EC" id="2.7.1.67"/>
    </reaction>
</comment>
<dbReference type="Proteomes" id="UP001431209">
    <property type="component" value="Unassembled WGS sequence"/>
</dbReference>
<reference evidence="6 7" key="1">
    <citation type="submission" date="2024-03" db="EMBL/GenBank/DDBJ databases">
        <title>The Acrasis kona genome and developmental transcriptomes reveal deep origins of eukaryotic multicellular pathways.</title>
        <authorList>
            <person name="Sheikh S."/>
            <person name="Fu C.-J."/>
            <person name="Brown M.W."/>
            <person name="Baldauf S.L."/>
        </authorList>
    </citation>
    <scope>NUCLEOTIDE SEQUENCE [LARGE SCALE GENOMIC DNA]</scope>
    <source>
        <strain evidence="6 7">ATCC MYA-3509</strain>
    </source>
</reference>
<dbReference type="CDD" id="cd05168">
    <property type="entry name" value="PI4Kc_III_beta"/>
    <property type="match status" value="1"/>
</dbReference>
<accession>A0AAW2YZ91</accession>
<proteinExistence type="predicted"/>
<keyword evidence="3" id="KW-0808">Transferase</keyword>
<evidence type="ECO:0000259" key="5">
    <source>
        <dbReference type="PROSITE" id="PS50290"/>
    </source>
</evidence>
<dbReference type="PROSITE" id="PS50290">
    <property type="entry name" value="PI3_4_KINASE_3"/>
    <property type="match status" value="1"/>
</dbReference>
<evidence type="ECO:0000256" key="4">
    <source>
        <dbReference type="ARBA" id="ARBA00022777"/>
    </source>
</evidence>
<dbReference type="EMBL" id="JAOPGA020000840">
    <property type="protein sequence ID" value="KAL0482352.1"/>
    <property type="molecule type" value="Genomic_DNA"/>
</dbReference>
<dbReference type="PROSITE" id="PS00916">
    <property type="entry name" value="PI3_4_KINASE_2"/>
    <property type="match status" value="1"/>
</dbReference>
<protein>
    <recommendedName>
        <fullName evidence="2">1-phosphatidylinositol 4-kinase</fullName>
        <ecNumber evidence="2">2.7.1.67</ecNumber>
    </recommendedName>
</protein>
<dbReference type="InterPro" id="IPR011009">
    <property type="entry name" value="Kinase-like_dom_sf"/>
</dbReference>
<dbReference type="GO" id="GO:0004430">
    <property type="term" value="F:1-phosphatidylinositol 4-kinase activity"/>
    <property type="evidence" value="ECO:0007669"/>
    <property type="project" value="UniProtKB-EC"/>
</dbReference>
<comment type="caution">
    <text evidence="6">The sequence shown here is derived from an EMBL/GenBank/DDBJ whole genome shotgun (WGS) entry which is preliminary data.</text>
</comment>
<feature type="domain" description="PI3K/PI4K catalytic" evidence="5">
    <location>
        <begin position="432"/>
        <end position="702"/>
    </location>
</feature>
<organism evidence="6 7">
    <name type="scientific">Acrasis kona</name>
    <dbReference type="NCBI Taxonomy" id="1008807"/>
    <lineage>
        <taxon>Eukaryota</taxon>
        <taxon>Discoba</taxon>
        <taxon>Heterolobosea</taxon>
        <taxon>Tetramitia</taxon>
        <taxon>Eutetramitia</taxon>
        <taxon>Acrasidae</taxon>
        <taxon>Acrasis</taxon>
    </lineage>
</organism>
<name>A0AAW2YZ91_9EUKA</name>
<evidence type="ECO:0000256" key="3">
    <source>
        <dbReference type="ARBA" id="ARBA00022679"/>
    </source>
</evidence>
<dbReference type="AlphaFoldDB" id="A0AAW2YZ91"/>
<dbReference type="InterPro" id="IPR015433">
    <property type="entry name" value="PI3/4_kinase"/>
</dbReference>
<dbReference type="GO" id="GO:0016020">
    <property type="term" value="C:membrane"/>
    <property type="evidence" value="ECO:0007669"/>
    <property type="project" value="TreeGrafter"/>
</dbReference>
<dbReference type="PANTHER" id="PTHR10048:SF22">
    <property type="entry name" value="PHOSPHATIDYLINOSITOL 4-KINASE BETA"/>
    <property type="match status" value="1"/>
</dbReference>
<dbReference type="SUPFAM" id="SSF56112">
    <property type="entry name" value="Protein kinase-like (PK-like)"/>
    <property type="match status" value="1"/>
</dbReference>
<dbReference type="InterPro" id="IPR000403">
    <property type="entry name" value="PI3/4_kinase_cat_dom"/>
</dbReference>
<dbReference type="SMART" id="SM00146">
    <property type="entry name" value="PI3Kc"/>
    <property type="match status" value="1"/>
</dbReference>